<reference evidence="1 2" key="1">
    <citation type="journal article" date="2015" name="Nature">
        <title>rRNA introns, odd ribosomes, and small enigmatic genomes across a large radiation of phyla.</title>
        <authorList>
            <person name="Brown C.T."/>
            <person name="Hug L.A."/>
            <person name="Thomas B.C."/>
            <person name="Sharon I."/>
            <person name="Castelle C.J."/>
            <person name="Singh A."/>
            <person name="Wilkins M.J."/>
            <person name="Williams K.H."/>
            <person name="Banfield J.F."/>
        </authorList>
    </citation>
    <scope>NUCLEOTIDE SEQUENCE [LARGE SCALE GENOMIC DNA]</scope>
</reference>
<name>A0A0G1SK21_9BACT</name>
<evidence type="ECO:0000313" key="1">
    <source>
        <dbReference type="EMBL" id="KKU69766.1"/>
    </source>
</evidence>
<dbReference type="Pfam" id="PF08843">
    <property type="entry name" value="AbiEii"/>
    <property type="match status" value="1"/>
</dbReference>
<organism evidence="1 2">
    <name type="scientific">Candidatus Amesbacteria bacterium GW2011_GWA1_47_20</name>
    <dbReference type="NCBI Taxonomy" id="1618354"/>
    <lineage>
        <taxon>Bacteria</taxon>
        <taxon>Candidatus Amesiibacteriota</taxon>
    </lineage>
</organism>
<dbReference type="Proteomes" id="UP000034565">
    <property type="component" value="Unassembled WGS sequence"/>
</dbReference>
<evidence type="ECO:0000313" key="2">
    <source>
        <dbReference type="Proteomes" id="UP000034565"/>
    </source>
</evidence>
<dbReference type="InterPro" id="IPR014942">
    <property type="entry name" value="AbiEii"/>
</dbReference>
<accession>A0A0G1SK21</accession>
<gene>
    <name evidence="1" type="ORF">UX92_C0010G0007</name>
</gene>
<sequence>MGQKTILTPIQRKFLDLFQAENYLTKRYYWTGGTVLSEVYLHHRNSEDIDLFTEKGEVHLPSIKDFVSISGAKLGAKGISYTRFLGLHTFVFNFNDGSQLKIDFNYYPFPRINTGRKWNKIDIDSIEDIATNKVHTISVKPRSRDFIDLYFLLKDKKWGLSLPRLIGLAKAKFDWNINPLQMGENLAKVVTVKDPPRMLVPFDQNEMESFLLKLAKSLNNDIFKN</sequence>
<comment type="caution">
    <text evidence="1">The sequence shown here is derived from an EMBL/GenBank/DDBJ whole genome shotgun (WGS) entry which is preliminary data.</text>
</comment>
<proteinExistence type="predicted"/>
<dbReference type="AlphaFoldDB" id="A0A0G1SK21"/>
<dbReference type="EMBL" id="LCOA01000010">
    <property type="protein sequence ID" value="KKU69766.1"/>
    <property type="molecule type" value="Genomic_DNA"/>
</dbReference>
<evidence type="ECO:0008006" key="3">
    <source>
        <dbReference type="Google" id="ProtNLM"/>
    </source>
</evidence>
<protein>
    <recommendedName>
        <fullName evidence="3">Nucleotidyl transferase AbiEii/AbiGii toxin family protein</fullName>
    </recommendedName>
</protein>
<dbReference type="Gene3D" id="3.10.450.620">
    <property type="entry name" value="JHP933, nucleotidyltransferase-like core domain"/>
    <property type="match status" value="1"/>
</dbReference>